<dbReference type="Proteomes" id="UP000192578">
    <property type="component" value="Unassembled WGS sequence"/>
</dbReference>
<reference evidence="8" key="1">
    <citation type="submission" date="2017-01" db="EMBL/GenBank/DDBJ databases">
        <title>Comparative genomics of anhydrobiosis in the tardigrade Hypsibius dujardini.</title>
        <authorList>
            <person name="Yoshida Y."/>
            <person name="Koutsovoulos G."/>
            <person name="Laetsch D."/>
            <person name="Stevens L."/>
            <person name="Kumar S."/>
            <person name="Horikawa D."/>
            <person name="Ishino K."/>
            <person name="Komine S."/>
            <person name="Tomita M."/>
            <person name="Blaxter M."/>
            <person name="Arakawa K."/>
        </authorList>
    </citation>
    <scope>NUCLEOTIDE SEQUENCE [LARGE SCALE GENOMIC DNA]</scope>
    <source>
        <strain evidence="8">Z151</strain>
    </source>
</reference>
<evidence type="ECO:0000259" key="6">
    <source>
        <dbReference type="PROSITE" id="PS50023"/>
    </source>
</evidence>
<dbReference type="SUPFAM" id="SSF57716">
    <property type="entry name" value="Glucocorticoid receptor-like (DNA-binding domain)"/>
    <property type="match status" value="2"/>
</dbReference>
<protein>
    <submittedName>
        <fullName evidence="7">Cysteine-rich protein 1</fullName>
    </submittedName>
</protein>
<evidence type="ECO:0000256" key="5">
    <source>
        <dbReference type="PROSITE-ProRule" id="PRU00125"/>
    </source>
</evidence>
<organism evidence="7 8">
    <name type="scientific">Hypsibius exemplaris</name>
    <name type="common">Freshwater tardigrade</name>
    <dbReference type="NCBI Taxonomy" id="2072580"/>
    <lineage>
        <taxon>Eukaryota</taxon>
        <taxon>Metazoa</taxon>
        <taxon>Ecdysozoa</taxon>
        <taxon>Tardigrada</taxon>
        <taxon>Eutardigrada</taxon>
        <taxon>Parachela</taxon>
        <taxon>Hypsibioidea</taxon>
        <taxon>Hypsibiidae</taxon>
        <taxon>Hypsibius</taxon>
    </lineage>
</organism>
<dbReference type="Pfam" id="PF00412">
    <property type="entry name" value="LIM"/>
    <property type="match status" value="1"/>
</dbReference>
<accession>A0A1W0XBX5</accession>
<dbReference type="PROSITE" id="PS50023">
    <property type="entry name" value="LIM_DOMAIN_2"/>
    <property type="match status" value="1"/>
</dbReference>
<dbReference type="Gene3D" id="2.10.110.10">
    <property type="entry name" value="Cysteine Rich Protein"/>
    <property type="match status" value="1"/>
</dbReference>
<sequence length="89" mass="10149">MPQCPRCNKEVYFAERRTSMGRDWHRECLKCDRCNKTLVPGSHAEHDGRTYCNIPCYQALFGPGGVGRGPVGSYVYKPMENGTRVENHK</sequence>
<evidence type="ECO:0000313" key="8">
    <source>
        <dbReference type="Proteomes" id="UP000192578"/>
    </source>
</evidence>
<dbReference type="AlphaFoldDB" id="A0A1W0XBX5"/>
<evidence type="ECO:0000256" key="2">
    <source>
        <dbReference type="ARBA" id="ARBA00022737"/>
    </source>
</evidence>
<dbReference type="GO" id="GO:0046872">
    <property type="term" value="F:metal ion binding"/>
    <property type="evidence" value="ECO:0007669"/>
    <property type="project" value="UniProtKB-KW"/>
</dbReference>
<evidence type="ECO:0000256" key="4">
    <source>
        <dbReference type="ARBA" id="ARBA00023038"/>
    </source>
</evidence>
<dbReference type="PANTHER" id="PTHR46074:SF5">
    <property type="entry name" value="LIM DOMAIN-CONTAINING PROTEIN C"/>
    <property type="match status" value="1"/>
</dbReference>
<feature type="domain" description="LIM zinc-binding" evidence="6">
    <location>
        <begin position="2"/>
        <end position="63"/>
    </location>
</feature>
<keyword evidence="3 5" id="KW-0862">Zinc</keyword>
<evidence type="ECO:0000256" key="3">
    <source>
        <dbReference type="ARBA" id="ARBA00022833"/>
    </source>
</evidence>
<dbReference type="OrthoDB" id="25654at2759"/>
<comment type="caution">
    <text evidence="7">The sequence shown here is derived from an EMBL/GenBank/DDBJ whole genome shotgun (WGS) entry which is preliminary data.</text>
</comment>
<evidence type="ECO:0000313" key="7">
    <source>
        <dbReference type="EMBL" id="OQV24761.1"/>
    </source>
</evidence>
<dbReference type="SMART" id="SM00132">
    <property type="entry name" value="LIM"/>
    <property type="match status" value="1"/>
</dbReference>
<dbReference type="CDD" id="cd09401">
    <property type="entry name" value="LIM_TLP_like"/>
    <property type="match status" value="1"/>
</dbReference>
<name>A0A1W0XBX5_HYPEX</name>
<keyword evidence="1 5" id="KW-0479">Metal-binding</keyword>
<keyword evidence="4 5" id="KW-0440">LIM domain</keyword>
<dbReference type="EMBL" id="MTYJ01000005">
    <property type="protein sequence ID" value="OQV24761.1"/>
    <property type="molecule type" value="Genomic_DNA"/>
</dbReference>
<evidence type="ECO:0000256" key="1">
    <source>
        <dbReference type="ARBA" id="ARBA00022723"/>
    </source>
</evidence>
<dbReference type="FunFam" id="2.10.110.10:FF:000025">
    <property type="entry name" value="Cysteine-rich protein 2"/>
    <property type="match status" value="1"/>
</dbReference>
<dbReference type="PROSITE" id="PS00478">
    <property type="entry name" value="LIM_DOMAIN_1"/>
    <property type="match status" value="1"/>
</dbReference>
<proteinExistence type="predicted"/>
<keyword evidence="2" id="KW-0677">Repeat</keyword>
<keyword evidence="8" id="KW-1185">Reference proteome</keyword>
<gene>
    <name evidence="7" type="ORF">BV898_01353</name>
</gene>
<dbReference type="InterPro" id="IPR001781">
    <property type="entry name" value="Znf_LIM"/>
</dbReference>
<dbReference type="PANTHER" id="PTHR46074">
    <property type="entry name" value="CYSTEINE-RICH PROTEIN CRIP FAMILY MEMBER"/>
    <property type="match status" value="1"/>
</dbReference>